<keyword evidence="2" id="KW-1185">Reference proteome</keyword>
<dbReference type="Gene3D" id="1.20.120.450">
    <property type="entry name" value="dinb family like domain"/>
    <property type="match status" value="1"/>
</dbReference>
<comment type="caution">
    <text evidence="1">The sequence shown here is derived from an EMBL/GenBank/DDBJ whole genome shotgun (WGS) entry which is preliminary data.</text>
</comment>
<reference evidence="1 2" key="1">
    <citation type="journal article" date="2016" name="Genome Biol. Evol.">
        <title>Divergent and convergent evolution of fungal pathogenicity.</title>
        <authorList>
            <person name="Shang Y."/>
            <person name="Xiao G."/>
            <person name="Zheng P."/>
            <person name="Cen K."/>
            <person name="Zhan S."/>
            <person name="Wang C."/>
        </authorList>
    </citation>
    <scope>NUCLEOTIDE SEQUENCE [LARGE SCALE GENOMIC DNA]</scope>
    <source>
        <strain evidence="1 2">RCEF 4871</strain>
    </source>
</reference>
<sequence>MSFTLYESSIGAAKDVLTSLKAILKKAESAPNAATLPDARIHEDMLPLSFQVHFVTDIAQKTMARTTGVEPQKLEANLKTFDDFFRRIDQAEELLAKADKDVVNKRIDEAVPLGLGPGKTTELPSHAYVSGYAIPNLFFHLVTAYDILRKEGISLGKTDYLSPFIGKYAPE</sequence>
<dbReference type="AlphaFoldDB" id="A0A162JQ44"/>
<dbReference type="PANTHER" id="PTHR36922:SF1">
    <property type="entry name" value="DUF1993 DOMAIN-CONTAINING PROTEIN"/>
    <property type="match status" value="1"/>
</dbReference>
<organism evidence="1 2">
    <name type="scientific">Metarhizium rileyi (strain RCEF 4871)</name>
    <name type="common">Nomuraea rileyi</name>
    <dbReference type="NCBI Taxonomy" id="1649241"/>
    <lineage>
        <taxon>Eukaryota</taxon>
        <taxon>Fungi</taxon>
        <taxon>Dikarya</taxon>
        <taxon>Ascomycota</taxon>
        <taxon>Pezizomycotina</taxon>
        <taxon>Sordariomycetes</taxon>
        <taxon>Hypocreomycetidae</taxon>
        <taxon>Hypocreales</taxon>
        <taxon>Clavicipitaceae</taxon>
        <taxon>Metarhizium</taxon>
    </lineage>
</organism>
<dbReference type="OrthoDB" id="3724345at2759"/>
<dbReference type="Proteomes" id="UP000243498">
    <property type="component" value="Unassembled WGS sequence"/>
</dbReference>
<evidence type="ECO:0008006" key="3">
    <source>
        <dbReference type="Google" id="ProtNLM"/>
    </source>
</evidence>
<dbReference type="SUPFAM" id="SSF109854">
    <property type="entry name" value="DinB/YfiT-like putative metalloenzymes"/>
    <property type="match status" value="1"/>
</dbReference>
<dbReference type="STRING" id="1081105.A0A162JQ44"/>
<dbReference type="EMBL" id="AZHC01000008">
    <property type="protein sequence ID" value="OAA45423.1"/>
    <property type="molecule type" value="Genomic_DNA"/>
</dbReference>
<dbReference type="OMA" id="GKRDYYV"/>
<protein>
    <recommendedName>
        <fullName evidence="3">Helix-turn-helix-domain containing protein type</fullName>
    </recommendedName>
</protein>
<dbReference type="InterPro" id="IPR018531">
    <property type="entry name" value="DUF1993"/>
</dbReference>
<accession>A0A162JQ44</accession>
<evidence type="ECO:0000313" key="2">
    <source>
        <dbReference type="Proteomes" id="UP000243498"/>
    </source>
</evidence>
<evidence type="ECO:0000313" key="1">
    <source>
        <dbReference type="EMBL" id="OAA45423.1"/>
    </source>
</evidence>
<dbReference type="Pfam" id="PF09351">
    <property type="entry name" value="DUF1993"/>
    <property type="match status" value="1"/>
</dbReference>
<dbReference type="InterPro" id="IPR034660">
    <property type="entry name" value="DinB/YfiT-like"/>
</dbReference>
<gene>
    <name evidence="1" type="ORF">NOR_03212</name>
</gene>
<proteinExistence type="predicted"/>
<dbReference type="PANTHER" id="PTHR36922">
    <property type="entry name" value="BLL2446 PROTEIN"/>
    <property type="match status" value="1"/>
</dbReference>
<name>A0A162JQ44_METRR</name>